<geneLocation type="plasmid" evidence="10">
    <name>pTT_2</name>
</geneLocation>
<protein>
    <recommendedName>
        <fullName evidence="2">DNA-directed RNA polymerase</fullName>
        <ecNumber evidence="2">2.7.7.6</ecNumber>
    </recommendedName>
</protein>
<dbReference type="PANTHER" id="PTHR10102">
    <property type="entry name" value="DNA-DIRECTED RNA POLYMERASE, MITOCHONDRIAL"/>
    <property type="match status" value="1"/>
</dbReference>
<evidence type="ECO:0000256" key="1">
    <source>
        <dbReference type="ARBA" id="ARBA00009493"/>
    </source>
</evidence>
<comment type="similarity">
    <text evidence="1">Belongs to the phage and mitochondrial RNA polymerase family.</text>
</comment>
<keyword evidence="6" id="KW-0804">Transcription</keyword>
<name>A0A8F1D6F3_TERTA</name>
<accession>A0A8F1D6F3</accession>
<proteinExistence type="inferred from homology"/>
<dbReference type="GO" id="GO:0001018">
    <property type="term" value="F:mitochondrial promoter sequence-specific DNA binding"/>
    <property type="evidence" value="ECO:0007669"/>
    <property type="project" value="TreeGrafter"/>
</dbReference>
<keyword evidence="5" id="KW-0548">Nucleotidyltransferase</keyword>
<dbReference type="InterPro" id="IPR043502">
    <property type="entry name" value="DNA/RNA_pol_sf"/>
</dbReference>
<keyword evidence="8" id="KW-0175">Coiled coil</keyword>
<dbReference type="SUPFAM" id="SSF56672">
    <property type="entry name" value="DNA/RNA polymerases"/>
    <property type="match status" value="1"/>
</dbReference>
<dbReference type="PANTHER" id="PTHR10102:SF8">
    <property type="entry name" value="DNA-DIRECTED RNA POLYMERASE-RELATED"/>
    <property type="match status" value="1"/>
</dbReference>
<dbReference type="Gene3D" id="3.30.70.370">
    <property type="match status" value="1"/>
</dbReference>
<keyword evidence="10" id="KW-0496">Mitochondrion</keyword>
<keyword evidence="4" id="KW-0808">Transferase</keyword>
<evidence type="ECO:0000256" key="6">
    <source>
        <dbReference type="ARBA" id="ARBA00023163"/>
    </source>
</evidence>
<dbReference type="GO" id="GO:0006390">
    <property type="term" value="P:mitochondrial transcription"/>
    <property type="evidence" value="ECO:0007669"/>
    <property type="project" value="TreeGrafter"/>
</dbReference>
<dbReference type="Pfam" id="PF00940">
    <property type="entry name" value="RNA_pol"/>
    <property type="match status" value="1"/>
</dbReference>
<dbReference type="EC" id="2.7.7.6" evidence="2"/>
<dbReference type="EMBL" id="MW874156">
    <property type="protein sequence ID" value="QWO71442.1"/>
    <property type="molecule type" value="Genomic_DNA"/>
</dbReference>
<evidence type="ECO:0000256" key="2">
    <source>
        <dbReference type="ARBA" id="ARBA00012418"/>
    </source>
</evidence>
<dbReference type="GO" id="GO:0034245">
    <property type="term" value="C:mitochondrial DNA-directed RNA polymerase complex"/>
    <property type="evidence" value="ECO:0007669"/>
    <property type="project" value="TreeGrafter"/>
</dbReference>
<sequence>MKNWNDLVKGSNIISTFNKMNVKGDDGNIKLNSSIIFLDDSLIKDTFFNYINYQCIRYIFIVSYIEDDETNTNTNYMISWAEDGEGFKCGFIKIDLNTLINFMYEGLNTDLYHSRPSSLNEFLGGGTKEESTKFWVELGNGIDVNKIISNGVFLFCNLTWWNVVFAFKLSNIDLNGGKISSRHIMKPSDFILGEFVRNILMDSDVRINLNNINKIYSTSYKNENLSAHIDLKLCEKYKLNESAIRNKLYNDGEKNKGKEEEEEYIIKKYLLYNYGVYYNYIRKEILSEFEGVLLVEQNKLNSLERRNIVILCGKGSVLYESSFKSRNEKKRMKKWRREGVKIISLEEEESDIRLKELREKIFNKKNLILHLKSMIDKEKKENNDFNNNDLIYLENYRKNLKGKIEEWIRKGKENRETHTGNESVFFGGNWEKRGYHTSVRGGQVFKSLINEPFCMNKKICCSFGENLEKRYYSNYSIEDKIYKKDENFSKFNFKELRENFLNEVSLFNKRLKEMIDEGNKCEEERINLQKRIEEYCINYEYDWHLKFFKKENDNNRFDPLFLNAMKDWYFKIEQDLINYMHEYEINDFENLIKGIKKKRKDTKVEVILVIFAMKYFVIERNNKNEENLKNFISKLEASKKEEKWLFKKLDGKFSQKELYNIISLIIRTIVYLISNSMNNEDNDVFETTQAYLTTTLGEKVLKRLGKQLPDTFLNKFNDVDKKVVENYYKDNLINPTDDTIGNIGANLLELIMDSVDIFETKKKTVNNKTNIYIKISYHYIKMFSNRLLHPNKLPMIVSPLNWKVESEDEGGYINCQYKNLINANLVHRNKRNRYKNELGIVQYDTINYLNKQRFKIDKDMLDFLLVEYNKDCSIVFEGKNKYDDTIVDESNKNRIKSHNSKYLLYRYVISLAIAYESIYFYIPTFLDFRGRVYSIVDYLTYQGEDMARSLITFYEGCEINKDNIIYALQHLANTAGKSKLTIKNKNKWATNFINQLNLLPVQLDYKELSTFFETRKNNVDLFEDIKVSIFDLAEIENVKKIMSNNDEKLQFLNILFSLIKCLIKHNELFCTSICFDATTSGFQHLAALFQDIELAKASNVVNNKEDDDDEENDIENVNRGDVYQKVADKAIEFIKKEEKDENLKNKFLKININRKILKKPCMTVPYNVGLKTMHLDLINTSFFIKKVDAADIDKKDKTTFFIVSKDILKEDVSEPVVLRYDEMFKFSKFLYDSVYKTFPSLEGYVKYLNQFAHLIVSLNKPVMWTTPVGMKIYMGYNQFEQKNTNVFFKKRKRGSIVNLPINKIDKLANKIAFMPNFIHSMDSANVQLLIKNLIIKNEFINLFTIHDCFASTPETMRLLNFEVRRAFAMIYFDQNYIYIMHRNFLNQIRSHTTIYEDNGFESIPLDIAQIEKTDTAKNENLFILVDKKRMNIPKIPFNVDWELVKGIFEKGIIKSLYFIN</sequence>
<feature type="domain" description="DNA-directed RNA polymerase C-terminal" evidence="9">
    <location>
        <begin position="1020"/>
        <end position="1415"/>
    </location>
</feature>
<keyword evidence="3" id="KW-0240">DNA-directed RNA polymerase</keyword>
<evidence type="ECO:0000256" key="8">
    <source>
        <dbReference type="SAM" id="Coils"/>
    </source>
</evidence>
<keyword evidence="10" id="KW-0614">Plasmid</keyword>
<evidence type="ECO:0000256" key="7">
    <source>
        <dbReference type="ARBA" id="ARBA00048552"/>
    </source>
</evidence>
<dbReference type="InterPro" id="IPR046950">
    <property type="entry name" value="DNA-dir_Rpol_C_phage-type"/>
</dbReference>
<comment type="catalytic activity">
    <reaction evidence="7">
        <text>RNA(n) + a ribonucleoside 5'-triphosphate = RNA(n+1) + diphosphate</text>
        <dbReference type="Rhea" id="RHEA:21248"/>
        <dbReference type="Rhea" id="RHEA-COMP:14527"/>
        <dbReference type="Rhea" id="RHEA-COMP:17342"/>
        <dbReference type="ChEBI" id="CHEBI:33019"/>
        <dbReference type="ChEBI" id="CHEBI:61557"/>
        <dbReference type="ChEBI" id="CHEBI:140395"/>
        <dbReference type="EC" id="2.7.7.6"/>
    </reaction>
</comment>
<dbReference type="Gene3D" id="1.10.150.20">
    <property type="entry name" value="5' to 3' exonuclease, C-terminal subdomain"/>
    <property type="match status" value="1"/>
</dbReference>
<evidence type="ECO:0000256" key="3">
    <source>
        <dbReference type="ARBA" id="ARBA00022478"/>
    </source>
</evidence>
<evidence type="ECO:0000259" key="9">
    <source>
        <dbReference type="Pfam" id="PF00940"/>
    </source>
</evidence>
<dbReference type="Gene3D" id="1.10.1320.10">
    <property type="entry name" value="DNA-directed RNA polymerase, N-terminal domain"/>
    <property type="match status" value="1"/>
</dbReference>
<reference evidence="10" key="1">
    <citation type="submission" date="2021-04" db="EMBL/GenBank/DDBJ databases">
        <title>Transfer of mitochondrial tRNA genes to linear plasmids in fungi facilitates loss of such genes from mitochondrial DNA.</title>
        <authorList>
            <person name="Nieuwenhuis M."/>
            <person name="Groeneveld J."/>
            <person name="Aanen D.K."/>
        </authorList>
    </citation>
    <scope>NUCLEOTIDE SEQUENCE</scope>
    <source>
        <plasmid evidence="10">pTT_2</plasmid>
    </source>
</reference>
<evidence type="ECO:0000256" key="5">
    <source>
        <dbReference type="ARBA" id="ARBA00022695"/>
    </source>
</evidence>
<organism evidence="10">
    <name type="scientific">Termitomyces titanicus</name>
    <dbReference type="NCBI Taxonomy" id="201775"/>
    <lineage>
        <taxon>Eukaryota</taxon>
        <taxon>Fungi</taxon>
        <taxon>Dikarya</taxon>
        <taxon>Basidiomycota</taxon>
        <taxon>Agaricomycotina</taxon>
        <taxon>Agaricomycetes</taxon>
        <taxon>Agaricomycetidae</taxon>
        <taxon>Agaricales</taxon>
        <taxon>Tricholomatineae</taxon>
        <taxon>Lyophyllaceae</taxon>
        <taxon>Termitomyces</taxon>
    </lineage>
</organism>
<feature type="coiled-coil region" evidence="8">
    <location>
        <begin position="585"/>
        <end position="641"/>
    </location>
</feature>
<evidence type="ECO:0000256" key="4">
    <source>
        <dbReference type="ARBA" id="ARBA00022679"/>
    </source>
</evidence>
<gene>
    <name evidence="10" type="primary">rpo</name>
</gene>
<geneLocation type="mitochondrion" evidence="10"/>
<dbReference type="InterPro" id="IPR002092">
    <property type="entry name" value="DNA-dir_Rpol_phage-type"/>
</dbReference>
<dbReference type="InterPro" id="IPR037159">
    <property type="entry name" value="RNA_POL_N_sf"/>
</dbReference>
<evidence type="ECO:0000313" key="10">
    <source>
        <dbReference type="EMBL" id="QWO71442.1"/>
    </source>
</evidence>
<dbReference type="GO" id="GO:0003899">
    <property type="term" value="F:DNA-directed RNA polymerase activity"/>
    <property type="evidence" value="ECO:0007669"/>
    <property type="project" value="UniProtKB-EC"/>
</dbReference>